<evidence type="ECO:0000313" key="3">
    <source>
        <dbReference type="Proteomes" id="UP000094236"/>
    </source>
</evidence>
<feature type="compositionally biased region" description="Polar residues" evidence="1">
    <location>
        <begin position="25"/>
        <end position="34"/>
    </location>
</feature>
<dbReference type="AlphaFoldDB" id="A0A1E4TPP2"/>
<accession>A0A1E4TPP2</accession>
<protein>
    <submittedName>
        <fullName evidence="2">Uncharacterized protein</fullName>
    </submittedName>
</protein>
<proteinExistence type="predicted"/>
<dbReference type="EMBL" id="KV454017">
    <property type="protein sequence ID" value="ODV93682.1"/>
    <property type="molecule type" value="Genomic_DNA"/>
</dbReference>
<name>A0A1E4TPP2_PACTA</name>
<reference evidence="3" key="1">
    <citation type="submission" date="2016-05" db="EMBL/GenBank/DDBJ databases">
        <title>Comparative genomics of biotechnologically important yeasts.</title>
        <authorList>
            <consortium name="DOE Joint Genome Institute"/>
            <person name="Riley R."/>
            <person name="Haridas S."/>
            <person name="Wolfe K.H."/>
            <person name="Lopes M.R."/>
            <person name="Hittinger C.T."/>
            <person name="Goker M."/>
            <person name="Salamov A."/>
            <person name="Wisecaver J."/>
            <person name="Long T.M."/>
            <person name="Aerts A.L."/>
            <person name="Barry K."/>
            <person name="Choi C."/>
            <person name="Clum A."/>
            <person name="Coughlan A.Y."/>
            <person name="Deshpande S."/>
            <person name="Douglass A.P."/>
            <person name="Hanson S.J."/>
            <person name="Klenk H.-P."/>
            <person name="Labutti K."/>
            <person name="Lapidus A."/>
            <person name="Lindquist E."/>
            <person name="Lipzen A."/>
            <person name="Meier-Kolthoff J.P."/>
            <person name="Ohm R.A."/>
            <person name="Otillar R.P."/>
            <person name="Pangilinan J."/>
            <person name="Peng Y."/>
            <person name="Rokas A."/>
            <person name="Rosa C.A."/>
            <person name="Scheuner C."/>
            <person name="Sibirny A.A."/>
            <person name="Slot J.C."/>
            <person name="Stielow J.B."/>
            <person name="Sun H."/>
            <person name="Kurtzman C.P."/>
            <person name="Blackwell M."/>
            <person name="Grigoriev I.V."/>
            <person name="Jeffries T.W."/>
        </authorList>
    </citation>
    <scope>NUCLEOTIDE SEQUENCE [LARGE SCALE GENOMIC DNA]</scope>
    <source>
        <strain evidence="3">NRRL Y-2460</strain>
    </source>
</reference>
<dbReference type="Proteomes" id="UP000094236">
    <property type="component" value="Unassembled WGS sequence"/>
</dbReference>
<feature type="region of interest" description="Disordered" evidence="1">
    <location>
        <begin position="13"/>
        <end position="54"/>
    </location>
</feature>
<gene>
    <name evidence="2" type="ORF">PACTADRAFT_51448</name>
</gene>
<keyword evidence="3" id="KW-1185">Reference proteome</keyword>
<organism evidence="2 3">
    <name type="scientific">Pachysolen tannophilus NRRL Y-2460</name>
    <dbReference type="NCBI Taxonomy" id="669874"/>
    <lineage>
        <taxon>Eukaryota</taxon>
        <taxon>Fungi</taxon>
        <taxon>Dikarya</taxon>
        <taxon>Ascomycota</taxon>
        <taxon>Saccharomycotina</taxon>
        <taxon>Pichiomycetes</taxon>
        <taxon>Pachysolenaceae</taxon>
        <taxon>Pachysolen</taxon>
    </lineage>
</organism>
<evidence type="ECO:0000313" key="2">
    <source>
        <dbReference type="EMBL" id="ODV93682.1"/>
    </source>
</evidence>
<evidence type="ECO:0000256" key="1">
    <source>
        <dbReference type="SAM" id="MobiDB-lite"/>
    </source>
</evidence>
<sequence length="54" mass="5649">MPANFWCKVAEVDAHTSGGGPTAEQAASRQLTSGKQEDNKQEARGQLTSSLATS</sequence>